<reference evidence="3" key="1">
    <citation type="journal article" date="2020" name="bioRxiv">
        <title>A rank-normalized archaeal taxonomy based on genome phylogeny resolves widespread incomplete and uneven classifications.</title>
        <authorList>
            <person name="Rinke C."/>
            <person name="Chuvochina M."/>
            <person name="Mussig A.J."/>
            <person name="Chaumeil P.-A."/>
            <person name="Waite D.W."/>
            <person name="Whitman W.B."/>
            <person name="Parks D.H."/>
            <person name="Hugenholtz P."/>
        </authorList>
    </citation>
    <scope>NUCLEOTIDE SEQUENCE [LARGE SCALE GENOMIC DNA]</scope>
</reference>
<sequence length="77" mass="9124">MRKGNYEVLLKRHAFLRALQRQVHPGLIEATIETGRMVRFGKDRVKFVKRFREFTASCVDEIVGHTIRIVTIEKNRR</sequence>
<reference evidence="2" key="3">
    <citation type="submission" date="2021-05" db="EMBL/GenBank/DDBJ databases">
        <title>Protein family content uncovers lineage relationships and bacterial pathway maintenance mechanisms in DPANN archaea.</title>
        <authorList>
            <person name="Castelle C.J."/>
            <person name="Meheust R."/>
            <person name="Jaffe A.L."/>
            <person name="Seitz K."/>
            <person name="Gong X."/>
            <person name="Baker B.J."/>
            <person name="Banfield J.F."/>
        </authorList>
    </citation>
    <scope>NUCLEOTIDE SEQUENCE</scope>
    <source>
        <strain evidence="2">RIFCSPLOWO2_01_FULL_58_19</strain>
    </source>
</reference>
<evidence type="ECO:0000313" key="2">
    <source>
        <dbReference type="EMBL" id="MBS3063184.1"/>
    </source>
</evidence>
<dbReference type="Proteomes" id="UP000678237">
    <property type="component" value="Unassembled WGS sequence"/>
</dbReference>
<dbReference type="EMBL" id="DUGH01000021">
    <property type="protein sequence ID" value="HIH15964.1"/>
    <property type="molecule type" value="Genomic_DNA"/>
</dbReference>
<name>A0A7J4JF94_9ARCH</name>
<comment type="caution">
    <text evidence="1">The sequence shown here is derived from an EMBL/GenBank/DDBJ whole genome shotgun (WGS) entry which is preliminary data.</text>
</comment>
<gene>
    <name evidence="1" type="ORF">HA252_01010</name>
    <name evidence="2" type="ORF">J4203_04880</name>
</gene>
<protein>
    <submittedName>
        <fullName evidence="1">Uncharacterized protein</fullName>
    </submittedName>
</protein>
<dbReference type="EMBL" id="JAGVWE010000004">
    <property type="protein sequence ID" value="MBS3063184.1"/>
    <property type="molecule type" value="Genomic_DNA"/>
</dbReference>
<evidence type="ECO:0000313" key="3">
    <source>
        <dbReference type="Proteomes" id="UP000564964"/>
    </source>
</evidence>
<accession>A0A7J4JF94</accession>
<dbReference type="Proteomes" id="UP000564964">
    <property type="component" value="Unassembled WGS sequence"/>
</dbReference>
<proteinExistence type="predicted"/>
<evidence type="ECO:0000313" key="1">
    <source>
        <dbReference type="EMBL" id="HIH15964.1"/>
    </source>
</evidence>
<reference evidence="2" key="2">
    <citation type="submission" date="2021-03" db="EMBL/GenBank/DDBJ databases">
        <authorList>
            <person name="Jaffe A."/>
        </authorList>
    </citation>
    <scope>NUCLEOTIDE SEQUENCE</scope>
    <source>
        <strain evidence="2">RIFCSPLOWO2_01_FULL_58_19</strain>
    </source>
</reference>
<organism evidence="1 3">
    <name type="scientific">Candidatus Iainarchaeum sp</name>
    <dbReference type="NCBI Taxonomy" id="3101447"/>
    <lineage>
        <taxon>Archaea</taxon>
        <taxon>Candidatus Iainarchaeota</taxon>
        <taxon>Candidatus Iainarchaeia</taxon>
        <taxon>Candidatus Iainarchaeales</taxon>
        <taxon>Candidatus Iainarchaeaceae</taxon>
        <taxon>Candidatus Iainarchaeum</taxon>
    </lineage>
</organism>
<dbReference type="AlphaFoldDB" id="A0A7J4JF94"/>